<dbReference type="Pfam" id="PF13439">
    <property type="entry name" value="Glyco_transf_4"/>
    <property type="match status" value="1"/>
</dbReference>
<feature type="domain" description="Glycosyltransferase subfamily 4-like N-terminal" evidence="2">
    <location>
        <begin position="12"/>
        <end position="168"/>
    </location>
</feature>
<dbReference type="GO" id="GO:0016757">
    <property type="term" value="F:glycosyltransferase activity"/>
    <property type="evidence" value="ECO:0007669"/>
    <property type="project" value="InterPro"/>
</dbReference>
<dbReference type="Proteomes" id="UP000662373">
    <property type="component" value="Unassembled WGS sequence"/>
</dbReference>
<name>A0A934KRK0_9FLAO</name>
<proteinExistence type="predicted"/>
<dbReference type="PANTHER" id="PTHR12526:SF627">
    <property type="entry name" value="D-RHAMNOSYLTRANSFERASE WBPZ"/>
    <property type="match status" value="1"/>
</dbReference>
<dbReference type="InterPro" id="IPR001296">
    <property type="entry name" value="Glyco_trans_1"/>
</dbReference>
<dbReference type="EMBL" id="JAEHJZ010000003">
    <property type="protein sequence ID" value="MBJ7879348.1"/>
    <property type="molecule type" value="Genomic_DNA"/>
</dbReference>
<dbReference type="Pfam" id="PF00534">
    <property type="entry name" value="Glycos_transf_1"/>
    <property type="match status" value="1"/>
</dbReference>
<sequence length="366" mass="41450">MKILHVSGASVWGGNEQQLFDLIYGLNKLHIENVIFCFENSAIEERAIQNTIPYLSMPKAKALSLNYAKSLRNYVKEHQPDILHLHTSNSVTAYVISDVLFGLKIPTVFSKKGISGSVSFLSFLKYNYRGIKKIICVSKAVEVAFKKVLKPKNHHKLCVVYDGIKVERSEKRSTVSLRKEFSIPDSSIIIGNIANHAKAKDLVTLVKTANELVHELNVKNVCFIQIGKEGKHTADFMPLIKEYGLEPYFVTTGFQEYAMDLLPQMDIFIITSEREGGPTSILDSMYRKVPVVTTKIGVTTEAIKHNENGLLADVKDYKKLAENLKYLSEDKELQKVFAEKSYELLFQKFTTKQLAEQTLENYRSIS</sequence>
<keyword evidence="4" id="KW-1185">Reference proteome</keyword>
<dbReference type="InterPro" id="IPR028098">
    <property type="entry name" value="Glyco_trans_4-like_N"/>
</dbReference>
<comment type="caution">
    <text evidence="3">The sequence shown here is derived from an EMBL/GenBank/DDBJ whole genome shotgun (WGS) entry which is preliminary data.</text>
</comment>
<dbReference type="Gene3D" id="3.40.50.2000">
    <property type="entry name" value="Glycogen Phosphorylase B"/>
    <property type="match status" value="2"/>
</dbReference>
<accession>A0A934KRK0</accession>
<dbReference type="PANTHER" id="PTHR12526">
    <property type="entry name" value="GLYCOSYLTRANSFERASE"/>
    <property type="match status" value="1"/>
</dbReference>
<organism evidence="3 4">
    <name type="scientific">Gelidibacter salicanalis</name>
    <dbReference type="NCBI Taxonomy" id="291193"/>
    <lineage>
        <taxon>Bacteria</taxon>
        <taxon>Pseudomonadati</taxon>
        <taxon>Bacteroidota</taxon>
        <taxon>Flavobacteriia</taxon>
        <taxon>Flavobacteriales</taxon>
        <taxon>Flavobacteriaceae</taxon>
        <taxon>Gelidibacter</taxon>
    </lineage>
</organism>
<gene>
    <name evidence="3" type="ORF">JEM65_01585</name>
</gene>
<evidence type="ECO:0000313" key="3">
    <source>
        <dbReference type="EMBL" id="MBJ7879348.1"/>
    </source>
</evidence>
<dbReference type="SUPFAM" id="SSF53756">
    <property type="entry name" value="UDP-Glycosyltransferase/glycogen phosphorylase"/>
    <property type="match status" value="1"/>
</dbReference>
<dbReference type="AlphaFoldDB" id="A0A934KRK0"/>
<dbReference type="CDD" id="cd03801">
    <property type="entry name" value="GT4_PimA-like"/>
    <property type="match status" value="1"/>
</dbReference>
<evidence type="ECO:0000259" key="2">
    <source>
        <dbReference type="Pfam" id="PF13439"/>
    </source>
</evidence>
<feature type="domain" description="Glycosyl transferase family 1" evidence="1">
    <location>
        <begin position="178"/>
        <end position="343"/>
    </location>
</feature>
<reference evidence="3 4" key="1">
    <citation type="submission" date="2020-09" db="EMBL/GenBank/DDBJ databases">
        <title>Draft genome of Gelidibacter salicanalis PAMC21136.</title>
        <authorList>
            <person name="Park H."/>
        </authorList>
    </citation>
    <scope>NUCLEOTIDE SEQUENCE [LARGE SCALE GENOMIC DNA]</scope>
    <source>
        <strain evidence="3 4">PAMC21136</strain>
    </source>
</reference>
<evidence type="ECO:0000259" key="1">
    <source>
        <dbReference type="Pfam" id="PF00534"/>
    </source>
</evidence>
<evidence type="ECO:0000313" key="4">
    <source>
        <dbReference type="Proteomes" id="UP000662373"/>
    </source>
</evidence>
<dbReference type="RefSeq" id="WP_199596795.1">
    <property type="nucleotide sequence ID" value="NZ_JAEHJZ010000003.1"/>
</dbReference>
<protein>
    <submittedName>
        <fullName evidence="3">Glycosyltransferase family 4 protein</fullName>
    </submittedName>
</protein>